<dbReference type="PANTHER" id="PTHR24229">
    <property type="entry name" value="NEUROPEPTIDES RECEPTOR"/>
    <property type="match status" value="1"/>
</dbReference>
<keyword evidence="2" id="KW-1003">Cell membrane</keyword>
<reference evidence="13" key="1">
    <citation type="submission" date="2003-08" db="EMBL/GenBank/DDBJ databases">
        <authorList>
            <person name="Birren B."/>
            <person name="Nusbaum C."/>
            <person name="Abebe A."/>
            <person name="Abouelleil A."/>
            <person name="Adekoya E."/>
            <person name="Ait-zahra M."/>
            <person name="Allen N."/>
            <person name="Allen T."/>
            <person name="An P."/>
            <person name="Anderson M."/>
            <person name="Anderson S."/>
            <person name="Arachchi H."/>
            <person name="Armbruster J."/>
            <person name="Bachantsang P."/>
            <person name="Baldwin J."/>
            <person name="Barry A."/>
            <person name="Bayul T."/>
            <person name="Blitshsteyn B."/>
            <person name="Bloom T."/>
            <person name="Blye J."/>
            <person name="Boguslavskiy L."/>
            <person name="Borowsky M."/>
            <person name="Boukhgalter B."/>
            <person name="Brunache A."/>
            <person name="Butler J."/>
            <person name="Calixte N."/>
            <person name="Calvo S."/>
            <person name="Camarata J."/>
            <person name="Campo K."/>
            <person name="Chang J."/>
            <person name="Cheshatsang Y."/>
            <person name="Citroen M."/>
            <person name="Collymore A."/>
            <person name="Considine T."/>
            <person name="Cook A."/>
            <person name="Cooke P."/>
            <person name="Corum B."/>
            <person name="Cuomo C."/>
            <person name="David R."/>
            <person name="Dawoe T."/>
            <person name="Degray S."/>
            <person name="Dodge S."/>
            <person name="Dooley K."/>
            <person name="Dorje P."/>
            <person name="Dorjee K."/>
            <person name="Dorris L."/>
            <person name="Duffey N."/>
            <person name="Dupes A."/>
            <person name="Elkins T."/>
            <person name="Engels R."/>
            <person name="Erickson J."/>
            <person name="Farina A."/>
            <person name="Faro S."/>
            <person name="Ferreira P."/>
            <person name="Fischer H."/>
            <person name="Fitzgerald M."/>
            <person name="Foley K."/>
            <person name="Gage D."/>
            <person name="Galagan J."/>
            <person name="Gearin G."/>
            <person name="Gnerre S."/>
            <person name="Gnirke A."/>
            <person name="Goyette A."/>
            <person name="Graham J."/>
            <person name="Grandbois E."/>
            <person name="Gyaltsen K."/>
            <person name="Hafez N."/>
            <person name="Hagopian D."/>
            <person name="Hagos B."/>
            <person name="Hall J."/>
            <person name="Hatcher B."/>
            <person name="Heller A."/>
            <person name="Higgins H."/>
            <person name="Honan T."/>
            <person name="Horn A."/>
            <person name="Houde N."/>
            <person name="Hughes L."/>
            <person name="Hulme W."/>
            <person name="Husby E."/>
            <person name="Iliev I."/>
            <person name="Jaffe D."/>
            <person name="Jones C."/>
            <person name="Kamal M."/>
            <person name="Kamat A."/>
            <person name="Kamvysselis M."/>
            <person name="Karlsson E."/>
            <person name="Kells C."/>
            <person name="Kieu A."/>
            <person name="Kisner P."/>
            <person name="Kodira C."/>
            <person name="Kulbokas E."/>
            <person name="Labutti K."/>
            <person name="Lama D."/>
            <person name="Landers T."/>
            <person name="Leger J."/>
            <person name="Levine S."/>
            <person name="Lewis D."/>
            <person name="Lewis T."/>
            <person name="Lindblad-toh K."/>
            <person name="Liu X."/>
            <person name="Lokyitsang T."/>
            <person name="Lokyitsang Y."/>
            <person name="Lucien O."/>
            <person name="Lui A."/>
            <person name="Ma L.J."/>
            <person name="Mabbitt R."/>
            <person name="Macdonald J."/>
            <person name="Maclean C."/>
            <person name="Major J."/>
            <person name="Manning J."/>
            <person name="Marabella R."/>
            <person name="Maru K."/>
            <person name="Matthews C."/>
            <person name="Mauceli E."/>
            <person name="Mccarthy M."/>
            <person name="Mcdonough S."/>
            <person name="Mcghee T."/>
            <person name="Meldrim J."/>
            <person name="Meneus L."/>
            <person name="Mesirov J."/>
            <person name="Mihalev A."/>
            <person name="Mihova T."/>
            <person name="Mikkelsen T."/>
            <person name="Mlenga V."/>
            <person name="Moru K."/>
            <person name="Mozes J."/>
            <person name="Mulrain L."/>
            <person name="Munson G."/>
            <person name="Naylor J."/>
            <person name="Newes C."/>
            <person name="Nguyen C."/>
            <person name="Nguyen N."/>
            <person name="Nguyen T."/>
            <person name="Nicol R."/>
            <person name="Nielsen C."/>
            <person name="Nizzari M."/>
            <person name="Norbu C."/>
            <person name="Norbu N."/>
            <person name="O'donnell P."/>
            <person name="Okoawo O."/>
            <person name="O'leary S."/>
            <person name="Omotosho B."/>
            <person name="O'neill K."/>
            <person name="Osman S."/>
            <person name="Parker S."/>
            <person name="Perrin D."/>
            <person name="Phunkhang P."/>
            <person name="Piqani B."/>
            <person name="Purcell S."/>
            <person name="Rachupka T."/>
            <person name="Ramasamy U."/>
            <person name="Rameau R."/>
            <person name="Ray V."/>
            <person name="Raymond C."/>
            <person name="Retta R."/>
            <person name="Richardson S."/>
            <person name="Rise C."/>
            <person name="Rodriguez J."/>
            <person name="Rogers J."/>
            <person name="Rogov P."/>
            <person name="Rutman M."/>
            <person name="Schupbach R."/>
            <person name="Seaman C."/>
            <person name="Settipalli S."/>
            <person name="Sharpe T."/>
            <person name="Sheridan J."/>
            <person name="Sherpa N."/>
            <person name="Shi J."/>
            <person name="Smirnov S."/>
            <person name="Smith C."/>
            <person name="Sougnez C."/>
            <person name="Spencer B."/>
            <person name="Stalker J."/>
            <person name="Stange-thomann N."/>
            <person name="Stavropoulos S."/>
            <person name="Stetson K."/>
            <person name="Stone C."/>
            <person name="Stone S."/>
            <person name="Stubbs M."/>
            <person name="Talamas J."/>
            <person name="Tchuinga P."/>
            <person name="Tenzing P."/>
            <person name="Tesfaye S."/>
            <person name="Theodore J."/>
            <person name="Thoulutsang Y."/>
            <person name="Topham K."/>
            <person name="Towey S."/>
            <person name="Tsamla T."/>
            <person name="Tsomo N."/>
            <person name="Vallee D."/>
            <person name="Vassiliev H."/>
            <person name="Venkataraman V."/>
            <person name="Vinson J."/>
            <person name="Vo A."/>
            <person name="Wade C."/>
            <person name="Wang S."/>
            <person name="Wangchuk T."/>
            <person name="Wangdi T."/>
            <person name="Whittaker C."/>
            <person name="Wilkinson J."/>
            <person name="Wu Y."/>
            <person name="Wyman D."/>
            <person name="Yadav S."/>
            <person name="Yang S."/>
            <person name="Yang X."/>
            <person name="Yeager S."/>
            <person name="Yee E."/>
            <person name="Young G."/>
            <person name="Zainoun J."/>
            <person name="Zembeck L."/>
            <person name="Zimmer A."/>
            <person name="Zody M."/>
            <person name="Lander E."/>
        </authorList>
    </citation>
    <scope>NUCLEOTIDE SEQUENCE [LARGE SCALE GENOMIC DNA]</scope>
</reference>
<keyword evidence="4 10" id="KW-1133">Transmembrane helix</keyword>
<reference evidence="12" key="3">
    <citation type="submission" date="2025-09" db="UniProtKB">
        <authorList>
            <consortium name="Ensembl"/>
        </authorList>
    </citation>
    <scope>IDENTIFICATION</scope>
</reference>
<dbReference type="eggNOG" id="KOG3656">
    <property type="taxonomic scope" value="Eukaryota"/>
</dbReference>
<proteinExistence type="inferred from homology"/>
<keyword evidence="6 10" id="KW-0472">Membrane</keyword>
<keyword evidence="13" id="KW-1185">Reference proteome</keyword>
<dbReference type="SUPFAM" id="SSF81321">
    <property type="entry name" value="Family A G protein-coupled receptor-like"/>
    <property type="match status" value="1"/>
</dbReference>
<feature type="transmembrane region" description="Helical" evidence="10">
    <location>
        <begin position="214"/>
        <end position="236"/>
    </location>
</feature>
<evidence type="ECO:0000256" key="2">
    <source>
        <dbReference type="ARBA" id="ARBA00022475"/>
    </source>
</evidence>
<evidence type="ECO:0000256" key="4">
    <source>
        <dbReference type="ARBA" id="ARBA00022989"/>
    </source>
</evidence>
<evidence type="ECO:0000256" key="7">
    <source>
        <dbReference type="ARBA" id="ARBA00023170"/>
    </source>
</evidence>
<comment type="subcellular location">
    <subcellularLocation>
        <location evidence="1">Cell membrane</location>
        <topology evidence="1">Multi-pass membrane protein</topology>
    </subcellularLocation>
</comment>
<evidence type="ECO:0000256" key="9">
    <source>
        <dbReference type="RuleBase" id="RU000688"/>
    </source>
</evidence>
<evidence type="ECO:0000313" key="12">
    <source>
        <dbReference type="Ensembl" id="ENSCSAVP00000002964.1"/>
    </source>
</evidence>
<comment type="similarity">
    <text evidence="9">Belongs to the G-protein coupled receptor 1 family.</text>
</comment>
<dbReference type="STRING" id="51511.ENSCSAVP00000002964"/>
<feature type="transmembrane region" description="Helical" evidence="10">
    <location>
        <begin position="118"/>
        <end position="140"/>
    </location>
</feature>
<dbReference type="InterPro" id="IPR000276">
    <property type="entry name" value="GPCR_Rhodpsn"/>
</dbReference>
<evidence type="ECO:0000313" key="13">
    <source>
        <dbReference type="Proteomes" id="UP000007875"/>
    </source>
</evidence>
<feature type="transmembrane region" description="Helical" evidence="10">
    <location>
        <begin position="6"/>
        <end position="29"/>
    </location>
</feature>
<dbReference type="GO" id="GO:0005886">
    <property type="term" value="C:plasma membrane"/>
    <property type="evidence" value="ECO:0007669"/>
    <property type="project" value="UniProtKB-SubCell"/>
</dbReference>
<feature type="transmembrane region" description="Helical" evidence="10">
    <location>
        <begin position="256"/>
        <end position="279"/>
    </location>
</feature>
<dbReference type="PROSITE" id="PS50262">
    <property type="entry name" value="G_PROTEIN_RECEP_F1_2"/>
    <property type="match status" value="1"/>
</dbReference>
<evidence type="ECO:0000256" key="6">
    <source>
        <dbReference type="ARBA" id="ARBA00023136"/>
    </source>
</evidence>
<dbReference type="FunFam" id="1.20.1070.10:FF:000626">
    <property type="entry name" value="Uncharacterized protein"/>
    <property type="match status" value="1"/>
</dbReference>
<keyword evidence="5 9" id="KW-0297">G-protein coupled receptor</keyword>
<evidence type="ECO:0000256" key="8">
    <source>
        <dbReference type="ARBA" id="ARBA00023224"/>
    </source>
</evidence>
<evidence type="ECO:0000256" key="3">
    <source>
        <dbReference type="ARBA" id="ARBA00022692"/>
    </source>
</evidence>
<dbReference type="GO" id="GO:0043005">
    <property type="term" value="C:neuron projection"/>
    <property type="evidence" value="ECO:0007669"/>
    <property type="project" value="TreeGrafter"/>
</dbReference>
<organism evidence="12 13">
    <name type="scientific">Ciona savignyi</name>
    <name type="common">Pacific transparent sea squirt</name>
    <dbReference type="NCBI Taxonomy" id="51511"/>
    <lineage>
        <taxon>Eukaryota</taxon>
        <taxon>Metazoa</taxon>
        <taxon>Chordata</taxon>
        <taxon>Tunicata</taxon>
        <taxon>Ascidiacea</taxon>
        <taxon>Phlebobranchia</taxon>
        <taxon>Cionidae</taxon>
        <taxon>Ciona</taxon>
    </lineage>
</organism>
<dbReference type="AlphaFoldDB" id="H2YCB6"/>
<evidence type="ECO:0000256" key="10">
    <source>
        <dbReference type="SAM" id="Phobius"/>
    </source>
</evidence>
<dbReference type="OMA" id="SKRITIM"/>
<accession>H2YCB6</accession>
<dbReference type="Gene3D" id="1.20.1070.10">
    <property type="entry name" value="Rhodopsin 7-helix transmembrane proteins"/>
    <property type="match status" value="1"/>
</dbReference>
<dbReference type="Proteomes" id="UP000007875">
    <property type="component" value="Unassembled WGS sequence"/>
</dbReference>
<feature type="transmembrane region" description="Helical" evidence="10">
    <location>
        <begin position="80"/>
        <end position="97"/>
    </location>
</feature>
<dbReference type="HOGENOM" id="CLU_009579_8_1_1"/>
<dbReference type="InParanoid" id="H2YCB6"/>
<reference evidence="12" key="2">
    <citation type="submission" date="2025-08" db="UniProtKB">
        <authorList>
            <consortium name="Ensembl"/>
        </authorList>
    </citation>
    <scope>IDENTIFICATION</scope>
</reference>
<feature type="domain" description="G-protein coupled receptors family 1 profile" evidence="11">
    <location>
        <begin position="18"/>
        <end position="279"/>
    </location>
</feature>
<protein>
    <recommendedName>
        <fullName evidence="11">G-protein coupled receptors family 1 profile domain-containing protein</fullName>
    </recommendedName>
</protein>
<name>H2YCB6_CIOSA</name>
<feature type="transmembrane region" description="Helical" evidence="10">
    <location>
        <begin position="171"/>
        <end position="193"/>
    </location>
</feature>
<dbReference type="PRINTS" id="PR01157">
    <property type="entry name" value="P2YPURNOCPTR"/>
</dbReference>
<dbReference type="PRINTS" id="PR00237">
    <property type="entry name" value="GPCRRHODOPSN"/>
</dbReference>
<dbReference type="GO" id="GO:0004930">
    <property type="term" value="F:G protein-coupled receptor activity"/>
    <property type="evidence" value="ECO:0007669"/>
    <property type="project" value="UniProtKB-KW"/>
</dbReference>
<dbReference type="PANTHER" id="PTHR24229:SF109">
    <property type="entry name" value="SOMATOSTATIN RECEPTOR TYPE 2-LIKE"/>
    <property type="match status" value="1"/>
</dbReference>
<dbReference type="Pfam" id="PF00001">
    <property type="entry name" value="7tm_1"/>
    <property type="match status" value="1"/>
</dbReference>
<dbReference type="Ensembl" id="ENSCSAVT00000003009.1">
    <property type="protein sequence ID" value="ENSCSAVP00000002964.1"/>
    <property type="gene ID" value="ENSCSAVG00000001769.1"/>
</dbReference>
<keyword evidence="7 9" id="KW-0675">Receptor</keyword>
<keyword evidence="8 9" id="KW-0807">Transducer</keyword>
<dbReference type="GO" id="GO:0042923">
    <property type="term" value="F:neuropeptide binding"/>
    <property type="evidence" value="ECO:0007669"/>
    <property type="project" value="TreeGrafter"/>
</dbReference>
<dbReference type="PROSITE" id="PS00237">
    <property type="entry name" value="G_PROTEIN_RECEP_F1_1"/>
    <property type="match status" value="1"/>
</dbReference>
<sequence length="286" mass="32809">DTAKVVFSGIICAVGLIGNLMVIFVILVLREYKKSVTHWYVLQLAIADSLFLLTLPFKMVEDIHGNWIYSEWMCKGKETLLFLNYYASILFLVVMSIDRYIAVCHTFSTSLQKLRRPAVSVLITAVTWLIALLMCIPIMLYSFKVGQKGSCICRYACHYWTRPRGWTVFNMFNFVVMFLIPFWVMVACYGLIIHRSSCRGRKHSSRSDRDRRRVTIMCASLVACFVFCWLPFHAVHMAKIAGIMVPISRVTLENRIFIVLPVVGSLLAYLNSALNPYLYSFLGTSF</sequence>
<dbReference type="GeneTree" id="ENSGT00940000157017"/>
<dbReference type="InterPro" id="IPR017452">
    <property type="entry name" value="GPCR_Rhodpsn_7TM"/>
</dbReference>
<keyword evidence="3 9" id="KW-0812">Transmembrane</keyword>
<evidence type="ECO:0000256" key="5">
    <source>
        <dbReference type="ARBA" id="ARBA00023040"/>
    </source>
</evidence>
<dbReference type="GO" id="GO:0007218">
    <property type="term" value="P:neuropeptide signaling pathway"/>
    <property type="evidence" value="ECO:0007669"/>
    <property type="project" value="TreeGrafter"/>
</dbReference>
<feature type="transmembrane region" description="Helical" evidence="10">
    <location>
        <begin position="41"/>
        <end position="60"/>
    </location>
</feature>
<evidence type="ECO:0000259" key="11">
    <source>
        <dbReference type="PROSITE" id="PS50262"/>
    </source>
</evidence>
<evidence type="ECO:0000256" key="1">
    <source>
        <dbReference type="ARBA" id="ARBA00004651"/>
    </source>
</evidence>